<evidence type="ECO:0000313" key="3">
    <source>
        <dbReference type="Proteomes" id="UP000245728"/>
    </source>
</evidence>
<accession>A0A2S2E398</accession>
<comment type="similarity">
    <text evidence="1">Belongs to the UPF0352 family.</text>
</comment>
<dbReference type="InterPro" id="IPR023202">
    <property type="entry name" value="YejL_sf"/>
</dbReference>
<reference evidence="2 3" key="1">
    <citation type="submission" date="2018-05" db="EMBL/GenBank/DDBJ databases">
        <title>Salinimonas sp. HMF8227 Genome sequencing and assembly.</title>
        <authorList>
            <person name="Kang H."/>
            <person name="Kang J."/>
            <person name="Cha I."/>
            <person name="Kim H."/>
            <person name="Joh K."/>
        </authorList>
    </citation>
    <scope>NUCLEOTIDE SEQUENCE [LARGE SCALE GENOMIC DNA]</scope>
    <source>
        <strain evidence="2 3">HMF8227</strain>
    </source>
</reference>
<dbReference type="InterPro" id="IPR009857">
    <property type="entry name" value="UPF0352"/>
</dbReference>
<protein>
    <recommendedName>
        <fullName evidence="1">UPF0352 protein HMF8227_01595</fullName>
    </recommendedName>
</protein>
<dbReference type="KEGG" id="salh:HMF8227_01595"/>
<dbReference type="RefSeq" id="WP_109339674.1">
    <property type="nucleotide sequence ID" value="NZ_CP029347.1"/>
</dbReference>
<dbReference type="OrthoDB" id="5771474at2"/>
<evidence type="ECO:0000256" key="1">
    <source>
        <dbReference type="HAMAP-Rule" id="MF_00816"/>
    </source>
</evidence>
<dbReference type="NCBIfam" id="NF010242">
    <property type="entry name" value="PRK13689.1"/>
    <property type="match status" value="1"/>
</dbReference>
<dbReference type="PIRSF" id="PIRSF006188">
    <property type="entry name" value="UCP006188"/>
    <property type="match status" value="1"/>
</dbReference>
<keyword evidence="3" id="KW-1185">Reference proteome</keyword>
<gene>
    <name evidence="2" type="ORF">HMF8227_01595</name>
</gene>
<evidence type="ECO:0000313" key="2">
    <source>
        <dbReference type="EMBL" id="AWL12069.1"/>
    </source>
</evidence>
<organism evidence="2 3">
    <name type="scientific">Saliniradius amylolyticus</name>
    <dbReference type="NCBI Taxonomy" id="2183582"/>
    <lineage>
        <taxon>Bacteria</taxon>
        <taxon>Pseudomonadati</taxon>
        <taxon>Pseudomonadota</taxon>
        <taxon>Gammaproteobacteria</taxon>
        <taxon>Alteromonadales</taxon>
        <taxon>Alteromonadaceae</taxon>
        <taxon>Saliniradius</taxon>
    </lineage>
</organism>
<dbReference type="Gene3D" id="1.10.3390.10">
    <property type="entry name" value="YejL-like"/>
    <property type="match status" value="1"/>
</dbReference>
<dbReference type="SUPFAM" id="SSF158651">
    <property type="entry name" value="YejL-like"/>
    <property type="match status" value="1"/>
</dbReference>
<dbReference type="EMBL" id="CP029347">
    <property type="protein sequence ID" value="AWL12069.1"/>
    <property type="molecule type" value="Genomic_DNA"/>
</dbReference>
<dbReference type="Pfam" id="PF07208">
    <property type="entry name" value="DUF1414"/>
    <property type="match status" value="1"/>
</dbReference>
<dbReference type="HAMAP" id="MF_00816">
    <property type="entry name" value="UPF0352"/>
    <property type="match status" value="1"/>
</dbReference>
<dbReference type="Proteomes" id="UP000245728">
    <property type="component" value="Chromosome"/>
</dbReference>
<proteinExistence type="inferred from homology"/>
<name>A0A2S2E398_9ALTE</name>
<sequence>MPQTSKYSDSQFDALTQDIIGVLEQHQAGRDLSLMVLGNLVTQIFNHQISDAQRQPLAEQFTQTLLKSIQSDSKAQPTE</sequence>
<dbReference type="AlphaFoldDB" id="A0A2S2E398"/>